<sequence length="97" mass="10918">MLAGRYSLSQLARVCFQGIVDIQIQDQLLESLELQLWISLPALHCISSPSLSLLRSSIARLQDLIGEKKLGLKYDASAVLEDWNLSAQRNLKEHQLD</sequence>
<organism evidence="1 2">
    <name type="scientific">Bauhinia variegata</name>
    <name type="common">Purple orchid tree</name>
    <name type="synonym">Phanera variegata</name>
    <dbReference type="NCBI Taxonomy" id="167791"/>
    <lineage>
        <taxon>Eukaryota</taxon>
        <taxon>Viridiplantae</taxon>
        <taxon>Streptophyta</taxon>
        <taxon>Embryophyta</taxon>
        <taxon>Tracheophyta</taxon>
        <taxon>Spermatophyta</taxon>
        <taxon>Magnoliopsida</taxon>
        <taxon>eudicotyledons</taxon>
        <taxon>Gunneridae</taxon>
        <taxon>Pentapetalae</taxon>
        <taxon>rosids</taxon>
        <taxon>fabids</taxon>
        <taxon>Fabales</taxon>
        <taxon>Fabaceae</taxon>
        <taxon>Cercidoideae</taxon>
        <taxon>Cercideae</taxon>
        <taxon>Bauhiniinae</taxon>
        <taxon>Bauhinia</taxon>
    </lineage>
</organism>
<evidence type="ECO:0000313" key="1">
    <source>
        <dbReference type="EMBL" id="KAI4326924.1"/>
    </source>
</evidence>
<proteinExistence type="predicted"/>
<evidence type="ECO:0000313" key="2">
    <source>
        <dbReference type="Proteomes" id="UP000828941"/>
    </source>
</evidence>
<dbReference type="Proteomes" id="UP000828941">
    <property type="component" value="Chromosome 8"/>
</dbReference>
<accession>A0ACB9MS28</accession>
<gene>
    <name evidence="1" type="ORF">L6164_019440</name>
</gene>
<dbReference type="EMBL" id="CM039433">
    <property type="protein sequence ID" value="KAI4326924.1"/>
    <property type="molecule type" value="Genomic_DNA"/>
</dbReference>
<comment type="caution">
    <text evidence="1">The sequence shown here is derived from an EMBL/GenBank/DDBJ whole genome shotgun (WGS) entry which is preliminary data.</text>
</comment>
<reference evidence="1 2" key="1">
    <citation type="journal article" date="2022" name="DNA Res.">
        <title>Chromosomal-level genome assembly of the orchid tree Bauhinia variegata (Leguminosae; Cercidoideae) supports the allotetraploid origin hypothesis of Bauhinia.</title>
        <authorList>
            <person name="Zhong Y."/>
            <person name="Chen Y."/>
            <person name="Zheng D."/>
            <person name="Pang J."/>
            <person name="Liu Y."/>
            <person name="Luo S."/>
            <person name="Meng S."/>
            <person name="Qian L."/>
            <person name="Wei D."/>
            <person name="Dai S."/>
            <person name="Zhou R."/>
        </authorList>
    </citation>
    <scope>NUCLEOTIDE SEQUENCE [LARGE SCALE GENOMIC DNA]</scope>
    <source>
        <strain evidence="1">BV-YZ2020</strain>
    </source>
</reference>
<keyword evidence="2" id="KW-1185">Reference proteome</keyword>
<protein>
    <submittedName>
        <fullName evidence="1">Uncharacterized protein</fullName>
    </submittedName>
</protein>
<name>A0ACB9MS28_BAUVA</name>